<dbReference type="AlphaFoldDB" id="A0A9P6QTX6"/>
<protein>
    <submittedName>
        <fullName evidence="2">Uncharacterized protein</fullName>
    </submittedName>
</protein>
<organism evidence="2 3">
    <name type="scientific">Linnemannia gamsii</name>
    <dbReference type="NCBI Taxonomy" id="64522"/>
    <lineage>
        <taxon>Eukaryota</taxon>
        <taxon>Fungi</taxon>
        <taxon>Fungi incertae sedis</taxon>
        <taxon>Mucoromycota</taxon>
        <taxon>Mortierellomycotina</taxon>
        <taxon>Mortierellomycetes</taxon>
        <taxon>Mortierellales</taxon>
        <taxon>Mortierellaceae</taxon>
        <taxon>Linnemannia</taxon>
    </lineage>
</organism>
<accession>A0A9P6QTX6</accession>
<reference evidence="2" key="1">
    <citation type="journal article" date="2020" name="Fungal Divers.">
        <title>Resolving the Mortierellaceae phylogeny through synthesis of multi-gene phylogenetics and phylogenomics.</title>
        <authorList>
            <person name="Vandepol N."/>
            <person name="Liber J."/>
            <person name="Desiro A."/>
            <person name="Na H."/>
            <person name="Kennedy M."/>
            <person name="Barry K."/>
            <person name="Grigoriev I.V."/>
            <person name="Miller A.N."/>
            <person name="O'Donnell K."/>
            <person name="Stajich J.E."/>
            <person name="Bonito G."/>
        </authorList>
    </citation>
    <scope>NUCLEOTIDE SEQUENCE</scope>
    <source>
        <strain evidence="2">NVP60</strain>
    </source>
</reference>
<sequence>MPRTKNSPIAFSDEELHWIRSGDGISPELYFDNSEQAVITFKTNTSVTLPGTWKIDKSHQFWLDRRTQNSAMRTAAKLVEGAEPFASESIDRNTLTTLERQQRRRRLEISEDLHDIERKRNNEGSPNATEAPVVHVSNDTQVTEVELTRAKATPFYDLIEYMFKKVREA</sequence>
<proteinExistence type="predicted"/>
<evidence type="ECO:0000256" key="1">
    <source>
        <dbReference type="SAM" id="MobiDB-lite"/>
    </source>
</evidence>
<feature type="region of interest" description="Disordered" evidence="1">
    <location>
        <begin position="115"/>
        <end position="134"/>
    </location>
</feature>
<gene>
    <name evidence="2" type="ORF">BGZ97_004302</name>
</gene>
<keyword evidence="3" id="KW-1185">Reference proteome</keyword>
<dbReference type="Proteomes" id="UP000823405">
    <property type="component" value="Unassembled WGS sequence"/>
</dbReference>
<evidence type="ECO:0000313" key="2">
    <source>
        <dbReference type="EMBL" id="KAG0297388.1"/>
    </source>
</evidence>
<name>A0A9P6QTX6_9FUNG</name>
<comment type="caution">
    <text evidence="2">The sequence shown here is derived from an EMBL/GenBank/DDBJ whole genome shotgun (WGS) entry which is preliminary data.</text>
</comment>
<dbReference type="EMBL" id="JAAAIN010002065">
    <property type="protein sequence ID" value="KAG0297388.1"/>
    <property type="molecule type" value="Genomic_DNA"/>
</dbReference>
<evidence type="ECO:0000313" key="3">
    <source>
        <dbReference type="Proteomes" id="UP000823405"/>
    </source>
</evidence>
<dbReference type="OrthoDB" id="2445449at2759"/>